<dbReference type="InterPro" id="IPR013507">
    <property type="entry name" value="DNA_mismatch_S5_2-like"/>
</dbReference>
<gene>
    <name evidence="7" type="primary">LOC110788606</name>
</gene>
<dbReference type="Pfam" id="PF08676">
    <property type="entry name" value="MutL_C"/>
    <property type="match status" value="1"/>
</dbReference>
<evidence type="ECO:0000313" key="6">
    <source>
        <dbReference type="Proteomes" id="UP000813463"/>
    </source>
</evidence>
<dbReference type="SUPFAM" id="SSF118116">
    <property type="entry name" value="DNA mismatch repair protein MutL"/>
    <property type="match status" value="1"/>
</dbReference>
<proteinExistence type="inferred from homology"/>
<keyword evidence="2" id="KW-0227">DNA damage</keyword>
<dbReference type="OrthoDB" id="10254304at2759"/>
<dbReference type="FunFam" id="3.30.230.10:FF:000054">
    <property type="entry name" value="DNA mismatch repair protein PMS1"/>
    <property type="match status" value="1"/>
</dbReference>
<keyword evidence="6" id="KW-1185">Reference proteome</keyword>
<dbReference type="InterPro" id="IPR014721">
    <property type="entry name" value="Ribsml_uS5_D2-typ_fold_subgr"/>
</dbReference>
<dbReference type="PANTHER" id="PTHR10073">
    <property type="entry name" value="DNA MISMATCH REPAIR PROTEIN MLH, PMS, MUTL"/>
    <property type="match status" value="1"/>
</dbReference>
<evidence type="ECO:0000256" key="1">
    <source>
        <dbReference type="ARBA" id="ARBA00006082"/>
    </source>
</evidence>
<evidence type="ECO:0000313" key="7">
    <source>
        <dbReference type="RefSeq" id="XP_021848920.1"/>
    </source>
</evidence>
<dbReference type="PROSITE" id="PS00058">
    <property type="entry name" value="DNA_MISMATCH_REPAIR_1"/>
    <property type="match status" value="1"/>
</dbReference>
<sequence>MSEIARGAPETANSPMIKPINKHVVHKICAGQVILDLSSAIKELVENSLDAGATSIEIALKDYGEEWFQVIDNGCGISPNNFKVLALKHHTSKLAEFPDLQSLTTFGFRGEALSSLCALGSLTVETRTKNELVATLLTFDNTGQLVAEHKTARKVGTSVTVKKLFSNLPVRSKEFSRNIRKEYGKLISLLNAYAIIAKGVRFVCTNMSGKNARSVVLKTQGSGSLKDNIITLFGLTTFTCLEPLSIPMSDNCRVEGFVSKSGYGSGRNMGDRQFFYVNGRPVDMPKVSKLVNELYRGANSRQYPIAILDFIVPVMAYDVNVTPDKRKIFFSDERSILQYLREALGMIYSASSVTYSVMNIDVPDEKDDHSSPRPVGLQLASEQYKPSPKRAQAEKVCDEKQANRDNRMSDSIGKDNHLSSFGLQNDAQKSRDRDFGLRVHSIKKAYSNSLGHDNKITSIDFDQQCLKGDERDVARNSNLTNKSASVQSSLTKFVTMQKRKYENISIPLSEAPILRNEPLQRNKESNDLELHSASASSPTKVHDSARLYEHQTSKNSNTATDLCQSSSPLLNDGDECMEVSREDIRLQEEGVPPEEVTIPSGSRGEISESELEEESLGTQPLQGTPHPSSAPKASSTLQFGIRDLMKRRKQKLSISRSSVDDSTRITTKRCYAAATLELSQMDNEEWKARALAAATTELERLFRKRDFSRMKVIGQFNLGFIIGKLDEDLFIVDQHAADEKYNFERLSESTVMNQQPLLRPISLELSPEEEIVASMHMDMIRKNGFILEEDLDASPGNRFKLKSVPFSKNVTFGAEDVKELISTLSDGQGECSIMSTYRMDTADSICPSRVRAMLASRACRSSIMIGDALGRNEMQKILEHLAELKSPWNCPHGRPTMRHLVNLSVIREREISEITSL</sequence>
<evidence type="ECO:0000256" key="3">
    <source>
        <dbReference type="SAM" id="MobiDB-lite"/>
    </source>
</evidence>
<dbReference type="Proteomes" id="UP000813463">
    <property type="component" value="Chromosome 6"/>
</dbReference>
<accession>A0A9R0JVR7</accession>
<dbReference type="GO" id="GO:0005524">
    <property type="term" value="F:ATP binding"/>
    <property type="evidence" value="ECO:0007669"/>
    <property type="project" value="InterPro"/>
</dbReference>
<dbReference type="InterPro" id="IPR014790">
    <property type="entry name" value="MutL_C"/>
</dbReference>
<dbReference type="GO" id="GO:0030983">
    <property type="term" value="F:mismatched DNA binding"/>
    <property type="evidence" value="ECO:0007669"/>
    <property type="project" value="InterPro"/>
</dbReference>
<dbReference type="InterPro" id="IPR037198">
    <property type="entry name" value="MutL_C_sf"/>
</dbReference>
<dbReference type="Gene3D" id="3.30.1370.100">
    <property type="entry name" value="MutL, C-terminal domain, regulatory subdomain"/>
    <property type="match status" value="1"/>
</dbReference>
<feature type="region of interest" description="Disordered" evidence="3">
    <location>
        <begin position="364"/>
        <end position="433"/>
    </location>
</feature>
<dbReference type="FunFam" id="3.30.565.10:FF:000014">
    <property type="entry name" value="Mismatch repair endonuclease pms1, putative"/>
    <property type="match status" value="1"/>
</dbReference>
<dbReference type="Pfam" id="PF01119">
    <property type="entry name" value="DNA_mis_repair"/>
    <property type="match status" value="1"/>
</dbReference>
<dbReference type="AlphaFoldDB" id="A0A9R0JVR7"/>
<reference evidence="7" key="2">
    <citation type="submission" date="2025-08" db="UniProtKB">
        <authorList>
            <consortium name="RefSeq"/>
        </authorList>
    </citation>
    <scope>IDENTIFICATION</scope>
    <source>
        <tissue evidence="7">Leaf</tissue>
    </source>
</reference>
<evidence type="ECO:0000259" key="4">
    <source>
        <dbReference type="SMART" id="SM00853"/>
    </source>
</evidence>
<dbReference type="Gene3D" id="3.30.565.10">
    <property type="entry name" value="Histidine kinase-like ATPase, C-terminal domain"/>
    <property type="match status" value="1"/>
</dbReference>
<protein>
    <submittedName>
        <fullName evidence="7">DNA mismatch repair protein PMS1</fullName>
    </submittedName>
</protein>
<dbReference type="InterPro" id="IPR038973">
    <property type="entry name" value="MutL/Mlh/Pms-like"/>
</dbReference>
<dbReference type="GO" id="GO:0032389">
    <property type="term" value="C:MutLalpha complex"/>
    <property type="evidence" value="ECO:0000318"/>
    <property type="project" value="GO_Central"/>
</dbReference>
<evidence type="ECO:0000256" key="2">
    <source>
        <dbReference type="ARBA" id="ARBA00022763"/>
    </source>
</evidence>
<feature type="compositionally biased region" description="Polar residues" evidence="3">
    <location>
        <begin position="618"/>
        <end position="636"/>
    </location>
</feature>
<feature type="compositionally biased region" description="Basic and acidic residues" evidence="3">
    <location>
        <begin position="391"/>
        <end position="417"/>
    </location>
</feature>
<dbReference type="NCBIfam" id="TIGR00585">
    <property type="entry name" value="mutl"/>
    <property type="match status" value="1"/>
</dbReference>
<feature type="domain" description="DNA mismatch repair protein S5" evidence="5">
    <location>
        <begin position="229"/>
        <end position="345"/>
    </location>
</feature>
<dbReference type="GO" id="GO:0016887">
    <property type="term" value="F:ATP hydrolysis activity"/>
    <property type="evidence" value="ECO:0000318"/>
    <property type="project" value="GO_Central"/>
</dbReference>
<dbReference type="GO" id="GO:0006298">
    <property type="term" value="P:mismatch repair"/>
    <property type="evidence" value="ECO:0000318"/>
    <property type="project" value="GO_Central"/>
</dbReference>
<reference evidence="6" key="1">
    <citation type="journal article" date="2021" name="Nat. Commun.">
        <title>Genomic analyses provide insights into spinach domestication and the genetic basis of agronomic traits.</title>
        <authorList>
            <person name="Cai X."/>
            <person name="Sun X."/>
            <person name="Xu C."/>
            <person name="Sun H."/>
            <person name="Wang X."/>
            <person name="Ge C."/>
            <person name="Zhang Z."/>
            <person name="Wang Q."/>
            <person name="Fei Z."/>
            <person name="Jiao C."/>
            <person name="Wang Q."/>
        </authorList>
    </citation>
    <scope>NUCLEOTIDE SEQUENCE [LARGE SCALE GENOMIC DNA]</scope>
    <source>
        <strain evidence="6">cv. Varoflay</strain>
    </source>
</reference>
<dbReference type="KEGG" id="soe:110788606"/>
<dbReference type="InterPro" id="IPR002099">
    <property type="entry name" value="MutL/Mlh/PMS"/>
</dbReference>
<dbReference type="SMART" id="SM00853">
    <property type="entry name" value="MutL_C"/>
    <property type="match status" value="1"/>
</dbReference>
<dbReference type="CDD" id="cd03484">
    <property type="entry name" value="MutL_Trans_hPMS_2_like"/>
    <property type="match status" value="1"/>
</dbReference>
<dbReference type="RefSeq" id="XP_021848920.1">
    <property type="nucleotide sequence ID" value="XM_021993228.2"/>
</dbReference>
<dbReference type="SUPFAM" id="SSF55874">
    <property type="entry name" value="ATPase domain of HSP90 chaperone/DNA topoisomerase II/histidine kinase"/>
    <property type="match status" value="1"/>
</dbReference>
<dbReference type="InterPro" id="IPR036890">
    <property type="entry name" value="HATPase_C_sf"/>
</dbReference>
<comment type="similarity">
    <text evidence="1">Belongs to the DNA mismatch repair MutL/HexB family.</text>
</comment>
<dbReference type="Pfam" id="PF13589">
    <property type="entry name" value="HATPase_c_3"/>
    <property type="match status" value="1"/>
</dbReference>
<dbReference type="SMART" id="SM01340">
    <property type="entry name" value="DNA_mis_repair"/>
    <property type="match status" value="1"/>
</dbReference>
<feature type="compositionally biased region" description="Polar residues" evidence="3">
    <location>
        <begin position="553"/>
        <end position="569"/>
    </location>
</feature>
<evidence type="ECO:0000259" key="5">
    <source>
        <dbReference type="SMART" id="SM01340"/>
    </source>
</evidence>
<dbReference type="FunFam" id="3.30.1370.100:FF:000001">
    <property type="entry name" value="Mismatch repair endonuclease pms1, putative"/>
    <property type="match status" value="1"/>
</dbReference>
<dbReference type="PANTHER" id="PTHR10073:SF52">
    <property type="entry name" value="MISMATCH REPAIR ENDONUCLEASE PMS2"/>
    <property type="match status" value="1"/>
</dbReference>
<feature type="region of interest" description="Disordered" evidence="3">
    <location>
        <begin position="551"/>
        <end position="574"/>
    </location>
</feature>
<dbReference type="InterPro" id="IPR042120">
    <property type="entry name" value="MutL_C_dimsub"/>
</dbReference>
<organism evidence="6 7">
    <name type="scientific">Spinacia oleracea</name>
    <name type="common">Spinach</name>
    <dbReference type="NCBI Taxonomy" id="3562"/>
    <lineage>
        <taxon>Eukaryota</taxon>
        <taxon>Viridiplantae</taxon>
        <taxon>Streptophyta</taxon>
        <taxon>Embryophyta</taxon>
        <taxon>Tracheophyta</taxon>
        <taxon>Spermatophyta</taxon>
        <taxon>Magnoliopsida</taxon>
        <taxon>eudicotyledons</taxon>
        <taxon>Gunneridae</taxon>
        <taxon>Pentapetalae</taxon>
        <taxon>Caryophyllales</taxon>
        <taxon>Chenopodiaceae</taxon>
        <taxon>Chenopodioideae</taxon>
        <taxon>Anserineae</taxon>
        <taxon>Spinacia</taxon>
    </lineage>
</organism>
<dbReference type="InterPro" id="IPR020568">
    <property type="entry name" value="Ribosomal_Su5_D2-typ_SF"/>
</dbReference>
<dbReference type="GeneID" id="110788606"/>
<dbReference type="Gene3D" id="3.30.1540.20">
    <property type="entry name" value="MutL, C-terminal domain, dimerisation subdomain"/>
    <property type="match status" value="1"/>
</dbReference>
<dbReference type="SUPFAM" id="SSF54211">
    <property type="entry name" value="Ribosomal protein S5 domain 2-like"/>
    <property type="match status" value="1"/>
</dbReference>
<dbReference type="InterPro" id="IPR042121">
    <property type="entry name" value="MutL_C_regsub"/>
</dbReference>
<name>A0A9R0JVR7_SPIOL</name>
<feature type="compositionally biased region" description="Polar residues" evidence="3">
    <location>
        <begin position="418"/>
        <end position="427"/>
    </location>
</feature>
<dbReference type="GO" id="GO:0140664">
    <property type="term" value="F:ATP-dependent DNA damage sensor activity"/>
    <property type="evidence" value="ECO:0007669"/>
    <property type="project" value="InterPro"/>
</dbReference>
<feature type="domain" description="MutL C-terminal dimerisation" evidence="4">
    <location>
        <begin position="712"/>
        <end position="869"/>
    </location>
</feature>
<dbReference type="InterPro" id="IPR014762">
    <property type="entry name" value="DNA_mismatch_repair_CS"/>
</dbReference>
<dbReference type="CDD" id="cd16926">
    <property type="entry name" value="HATPase_MutL-MLH-PMS-like"/>
    <property type="match status" value="1"/>
</dbReference>
<feature type="region of interest" description="Disordered" evidence="3">
    <location>
        <begin position="589"/>
        <end position="636"/>
    </location>
</feature>
<dbReference type="Gene3D" id="3.30.230.10">
    <property type="match status" value="1"/>
</dbReference>